<dbReference type="EMBL" id="JAOVQO010000004">
    <property type="protein sequence ID" value="MCU9847403.1"/>
    <property type="molecule type" value="Genomic_DNA"/>
</dbReference>
<organism evidence="8 9">
    <name type="scientific">Albidovulum salinarum</name>
    <dbReference type="NCBI Taxonomy" id="2984153"/>
    <lineage>
        <taxon>Bacteria</taxon>
        <taxon>Pseudomonadati</taxon>
        <taxon>Pseudomonadota</taxon>
        <taxon>Alphaproteobacteria</taxon>
        <taxon>Rhodobacterales</taxon>
        <taxon>Paracoccaceae</taxon>
        <taxon>Albidovulum</taxon>
    </lineage>
</organism>
<keyword evidence="4" id="KW-0238">DNA-binding</keyword>
<name>A0ABT2X0E5_9RHOB</name>
<protein>
    <submittedName>
        <fullName evidence="8">PLP-dependent aminotransferase family protein</fullName>
    </submittedName>
</protein>
<dbReference type="RefSeq" id="WP_263333921.1">
    <property type="nucleotide sequence ID" value="NZ_JAOVQO010000004.1"/>
</dbReference>
<evidence type="ECO:0000256" key="2">
    <source>
        <dbReference type="ARBA" id="ARBA00022898"/>
    </source>
</evidence>
<feature type="region of interest" description="Disordered" evidence="6">
    <location>
        <begin position="85"/>
        <end position="109"/>
    </location>
</feature>
<dbReference type="PANTHER" id="PTHR46577:SF1">
    <property type="entry name" value="HTH-TYPE TRANSCRIPTIONAL REGULATORY PROTEIN GABR"/>
    <property type="match status" value="1"/>
</dbReference>
<evidence type="ECO:0000256" key="6">
    <source>
        <dbReference type="SAM" id="MobiDB-lite"/>
    </source>
</evidence>
<dbReference type="SUPFAM" id="SSF46785">
    <property type="entry name" value="Winged helix' DNA-binding domain"/>
    <property type="match status" value="1"/>
</dbReference>
<dbReference type="InterPro" id="IPR036388">
    <property type="entry name" value="WH-like_DNA-bd_sf"/>
</dbReference>
<dbReference type="Gene3D" id="3.40.640.10">
    <property type="entry name" value="Type I PLP-dependent aspartate aminotransferase-like (Major domain)"/>
    <property type="match status" value="1"/>
</dbReference>
<dbReference type="InterPro" id="IPR051446">
    <property type="entry name" value="HTH_trans_reg/aminotransferase"/>
</dbReference>
<dbReference type="SUPFAM" id="SSF53383">
    <property type="entry name" value="PLP-dependent transferases"/>
    <property type="match status" value="1"/>
</dbReference>
<keyword evidence="2" id="KW-0663">Pyridoxal phosphate</keyword>
<dbReference type="InterPro" id="IPR000524">
    <property type="entry name" value="Tscrpt_reg_HTH_GntR"/>
</dbReference>
<keyword evidence="3" id="KW-0805">Transcription regulation</keyword>
<comment type="similarity">
    <text evidence="1">In the C-terminal section; belongs to the class-I pyridoxal-phosphate-dependent aminotransferase family.</text>
</comment>
<sequence length="468" mass="49344">MEPLVLTALSTPDRNAETPLTVQFYRDLLEAIRTGRARGQLPSSRAAAAALGVSRNTVNAAYELLRAEGAVVIRPGAAPEILPPAEAGPAMGAAEQSPGPSARGHAWAEERRRSGGGIMAPGHPDEPLFPRDDWAMHLRRASRRRLGGAFAYGEYSGLPALREVLARRLAADRGMQVAPDDILITPGSQASLALLALALADPGDTALVEEPGYPGTRAAFRGAGLSTLPLPVDTEGADVSAAPRARLTYLTPANQYPMGHRLSLRRRAEALDHARISDGFLVEDDYDSEFHWHGREIAALQGSAPERVIALGTAAKALMPALRIGWIVAPPGLAGPLRAAQRNLGLAANVHAQAALAEFMETGRYRAHLRRIAKVYGERGRALAAALRSLPGIEVADPSGGVQIGFRLPEGHEASALTALHAAGFGTAALSDYCLGPPQEGLITGFAEATPDRIARFTATLGRVLAAR</sequence>
<comment type="caution">
    <text evidence="8">The sequence shown here is derived from an EMBL/GenBank/DDBJ whole genome shotgun (WGS) entry which is preliminary data.</text>
</comment>
<keyword evidence="8" id="KW-0808">Transferase</keyword>
<evidence type="ECO:0000256" key="5">
    <source>
        <dbReference type="ARBA" id="ARBA00023163"/>
    </source>
</evidence>
<dbReference type="SMART" id="SM00345">
    <property type="entry name" value="HTH_GNTR"/>
    <property type="match status" value="1"/>
</dbReference>
<dbReference type="InterPro" id="IPR015421">
    <property type="entry name" value="PyrdxlP-dep_Trfase_major"/>
</dbReference>
<dbReference type="Pfam" id="PF00392">
    <property type="entry name" value="GntR"/>
    <property type="match status" value="1"/>
</dbReference>
<evidence type="ECO:0000256" key="3">
    <source>
        <dbReference type="ARBA" id="ARBA00023015"/>
    </source>
</evidence>
<accession>A0ABT2X0E5</accession>
<dbReference type="PRINTS" id="PR00035">
    <property type="entry name" value="HTHGNTR"/>
</dbReference>
<keyword evidence="8" id="KW-0032">Aminotransferase</keyword>
<feature type="domain" description="HTH gntR-type" evidence="7">
    <location>
        <begin position="24"/>
        <end position="81"/>
    </location>
</feature>
<dbReference type="InterPro" id="IPR004839">
    <property type="entry name" value="Aminotransferase_I/II_large"/>
</dbReference>
<keyword evidence="5" id="KW-0804">Transcription</keyword>
<dbReference type="PANTHER" id="PTHR46577">
    <property type="entry name" value="HTH-TYPE TRANSCRIPTIONAL REGULATORY PROTEIN GABR"/>
    <property type="match status" value="1"/>
</dbReference>
<evidence type="ECO:0000313" key="9">
    <source>
        <dbReference type="Proteomes" id="UP001209535"/>
    </source>
</evidence>
<reference evidence="8 9" key="1">
    <citation type="submission" date="2022-10" db="EMBL/GenBank/DDBJ databases">
        <title>Defluviimonas sp. nov., isolated from ocean surface sediments.</title>
        <authorList>
            <person name="He W."/>
            <person name="Wang L."/>
            <person name="Zhang D.-F."/>
        </authorList>
    </citation>
    <scope>NUCLEOTIDE SEQUENCE [LARGE SCALE GENOMIC DNA]</scope>
    <source>
        <strain evidence="8 9">WL0024</strain>
    </source>
</reference>
<dbReference type="Pfam" id="PF00155">
    <property type="entry name" value="Aminotran_1_2"/>
    <property type="match status" value="1"/>
</dbReference>
<evidence type="ECO:0000259" key="7">
    <source>
        <dbReference type="SMART" id="SM00345"/>
    </source>
</evidence>
<evidence type="ECO:0000313" key="8">
    <source>
        <dbReference type="EMBL" id="MCU9847403.1"/>
    </source>
</evidence>
<dbReference type="Gene3D" id="1.10.10.10">
    <property type="entry name" value="Winged helix-like DNA-binding domain superfamily/Winged helix DNA-binding domain"/>
    <property type="match status" value="1"/>
</dbReference>
<keyword evidence="9" id="KW-1185">Reference proteome</keyword>
<evidence type="ECO:0000256" key="1">
    <source>
        <dbReference type="ARBA" id="ARBA00005384"/>
    </source>
</evidence>
<dbReference type="CDD" id="cd00609">
    <property type="entry name" value="AAT_like"/>
    <property type="match status" value="1"/>
</dbReference>
<proteinExistence type="inferred from homology"/>
<gene>
    <name evidence="8" type="ORF">OEZ60_05235</name>
</gene>
<dbReference type="CDD" id="cd07377">
    <property type="entry name" value="WHTH_GntR"/>
    <property type="match status" value="1"/>
</dbReference>
<dbReference type="InterPro" id="IPR015424">
    <property type="entry name" value="PyrdxlP-dep_Trfase"/>
</dbReference>
<dbReference type="GO" id="GO:0008483">
    <property type="term" value="F:transaminase activity"/>
    <property type="evidence" value="ECO:0007669"/>
    <property type="project" value="UniProtKB-KW"/>
</dbReference>
<evidence type="ECO:0000256" key="4">
    <source>
        <dbReference type="ARBA" id="ARBA00023125"/>
    </source>
</evidence>
<dbReference type="InterPro" id="IPR036390">
    <property type="entry name" value="WH_DNA-bd_sf"/>
</dbReference>
<feature type="compositionally biased region" description="Low complexity" evidence="6">
    <location>
        <begin position="85"/>
        <end position="95"/>
    </location>
</feature>
<dbReference type="Proteomes" id="UP001209535">
    <property type="component" value="Unassembled WGS sequence"/>
</dbReference>